<protein>
    <submittedName>
        <fullName evidence="1">DUF2255 family protein</fullName>
    </submittedName>
</protein>
<gene>
    <name evidence="1" type="ORF">MTR65_10935</name>
</gene>
<dbReference type="EMBL" id="JALHAT010000016">
    <property type="protein sequence ID" value="MCJ1961199.1"/>
    <property type="molecule type" value="Genomic_DNA"/>
</dbReference>
<accession>A0ABT0ADG0</accession>
<sequence length="125" mass="13816">MNWTSDELEALAASDDFRIAPYREDGATPGTLTFIWSVVADGVLYVRAYNGIRSRWYQAALREKAGRITAAGMDRTVAFTPVDEPAEQDRIDAAYRAKYGASSYLGSMISERARAATMRVTPKAQ</sequence>
<proteinExistence type="predicted"/>
<dbReference type="InterPro" id="IPR016888">
    <property type="entry name" value="UCP028498"/>
</dbReference>
<dbReference type="RefSeq" id="WP_243800060.1">
    <property type="nucleotide sequence ID" value="NZ_JALHAT010000016.1"/>
</dbReference>
<evidence type="ECO:0000313" key="1">
    <source>
        <dbReference type="EMBL" id="MCJ1961199.1"/>
    </source>
</evidence>
<name>A0ABT0ADG0_9SPHN</name>
<dbReference type="Pfam" id="PF10012">
    <property type="entry name" value="DUF2255"/>
    <property type="match status" value="1"/>
</dbReference>
<evidence type="ECO:0000313" key="2">
    <source>
        <dbReference type="Proteomes" id="UP001162802"/>
    </source>
</evidence>
<reference evidence="1" key="1">
    <citation type="submission" date="2022-03" db="EMBL/GenBank/DDBJ databases">
        <title>Identification of a novel bacterium isolated from mangrove sediments.</title>
        <authorList>
            <person name="Pan X."/>
        </authorList>
    </citation>
    <scope>NUCLEOTIDE SEQUENCE</scope>
    <source>
        <strain evidence="1">B2637</strain>
    </source>
</reference>
<organism evidence="1 2">
    <name type="scientific">Novosphingobium mangrovi</name>
    <name type="common">ex Hu et al. 2023</name>
    <dbReference type="NCBI Taxonomy" id="2930094"/>
    <lineage>
        <taxon>Bacteria</taxon>
        <taxon>Pseudomonadati</taxon>
        <taxon>Pseudomonadota</taxon>
        <taxon>Alphaproteobacteria</taxon>
        <taxon>Sphingomonadales</taxon>
        <taxon>Sphingomonadaceae</taxon>
        <taxon>Novosphingobium</taxon>
    </lineage>
</organism>
<dbReference type="Proteomes" id="UP001162802">
    <property type="component" value="Unassembled WGS sequence"/>
</dbReference>
<comment type="caution">
    <text evidence="1">The sequence shown here is derived from an EMBL/GenBank/DDBJ whole genome shotgun (WGS) entry which is preliminary data.</text>
</comment>
<keyword evidence="2" id="KW-1185">Reference proteome</keyword>